<accession>H2Z4I2</accession>
<keyword evidence="2" id="KW-1185">Reference proteome</keyword>
<evidence type="ECO:0000313" key="1">
    <source>
        <dbReference type="Ensembl" id="ENSCSAVP00000012494.1"/>
    </source>
</evidence>
<dbReference type="AlphaFoldDB" id="H2Z4I2"/>
<name>H2Z4I2_CIOSA</name>
<reference evidence="1" key="3">
    <citation type="submission" date="2025-09" db="UniProtKB">
        <authorList>
            <consortium name="Ensembl"/>
        </authorList>
    </citation>
    <scope>IDENTIFICATION</scope>
</reference>
<dbReference type="InParanoid" id="H2Z4I2"/>
<proteinExistence type="predicted"/>
<dbReference type="HOGENOM" id="CLU_2644288_0_0_1"/>
<protein>
    <submittedName>
        <fullName evidence="1">Uncharacterized protein</fullName>
    </submittedName>
</protein>
<evidence type="ECO:0000313" key="2">
    <source>
        <dbReference type="Proteomes" id="UP000007875"/>
    </source>
</evidence>
<reference evidence="1" key="2">
    <citation type="submission" date="2025-08" db="UniProtKB">
        <authorList>
            <consortium name="Ensembl"/>
        </authorList>
    </citation>
    <scope>IDENTIFICATION</scope>
</reference>
<dbReference type="Ensembl" id="ENSCSAVT00000012638.1">
    <property type="protein sequence ID" value="ENSCSAVP00000012494.1"/>
    <property type="gene ID" value="ENSCSAVG00000007337.1"/>
</dbReference>
<sequence>MNRLNLPNCCWSKEVFDKRRSGKMLESPLLPPIAPVIPVPVPVPVPVPPSPPLMVNNNSVLVSKPPVLPLVPWLPRR</sequence>
<dbReference type="Proteomes" id="UP000007875">
    <property type="component" value="Unassembled WGS sequence"/>
</dbReference>
<reference evidence="2" key="1">
    <citation type="submission" date="2003-08" db="EMBL/GenBank/DDBJ databases">
        <authorList>
            <person name="Birren B."/>
            <person name="Nusbaum C."/>
            <person name="Abebe A."/>
            <person name="Abouelleil A."/>
            <person name="Adekoya E."/>
            <person name="Ait-zahra M."/>
            <person name="Allen N."/>
            <person name="Allen T."/>
            <person name="An P."/>
            <person name="Anderson M."/>
            <person name="Anderson S."/>
            <person name="Arachchi H."/>
            <person name="Armbruster J."/>
            <person name="Bachantsang P."/>
            <person name="Baldwin J."/>
            <person name="Barry A."/>
            <person name="Bayul T."/>
            <person name="Blitshsteyn B."/>
            <person name="Bloom T."/>
            <person name="Blye J."/>
            <person name="Boguslavskiy L."/>
            <person name="Borowsky M."/>
            <person name="Boukhgalter B."/>
            <person name="Brunache A."/>
            <person name="Butler J."/>
            <person name="Calixte N."/>
            <person name="Calvo S."/>
            <person name="Camarata J."/>
            <person name="Campo K."/>
            <person name="Chang J."/>
            <person name="Cheshatsang Y."/>
            <person name="Citroen M."/>
            <person name="Collymore A."/>
            <person name="Considine T."/>
            <person name="Cook A."/>
            <person name="Cooke P."/>
            <person name="Corum B."/>
            <person name="Cuomo C."/>
            <person name="David R."/>
            <person name="Dawoe T."/>
            <person name="Degray S."/>
            <person name="Dodge S."/>
            <person name="Dooley K."/>
            <person name="Dorje P."/>
            <person name="Dorjee K."/>
            <person name="Dorris L."/>
            <person name="Duffey N."/>
            <person name="Dupes A."/>
            <person name="Elkins T."/>
            <person name="Engels R."/>
            <person name="Erickson J."/>
            <person name="Farina A."/>
            <person name="Faro S."/>
            <person name="Ferreira P."/>
            <person name="Fischer H."/>
            <person name="Fitzgerald M."/>
            <person name="Foley K."/>
            <person name="Gage D."/>
            <person name="Galagan J."/>
            <person name="Gearin G."/>
            <person name="Gnerre S."/>
            <person name="Gnirke A."/>
            <person name="Goyette A."/>
            <person name="Graham J."/>
            <person name="Grandbois E."/>
            <person name="Gyaltsen K."/>
            <person name="Hafez N."/>
            <person name="Hagopian D."/>
            <person name="Hagos B."/>
            <person name="Hall J."/>
            <person name="Hatcher B."/>
            <person name="Heller A."/>
            <person name="Higgins H."/>
            <person name="Honan T."/>
            <person name="Horn A."/>
            <person name="Houde N."/>
            <person name="Hughes L."/>
            <person name="Hulme W."/>
            <person name="Husby E."/>
            <person name="Iliev I."/>
            <person name="Jaffe D."/>
            <person name="Jones C."/>
            <person name="Kamal M."/>
            <person name="Kamat A."/>
            <person name="Kamvysselis M."/>
            <person name="Karlsson E."/>
            <person name="Kells C."/>
            <person name="Kieu A."/>
            <person name="Kisner P."/>
            <person name="Kodira C."/>
            <person name="Kulbokas E."/>
            <person name="Labutti K."/>
            <person name="Lama D."/>
            <person name="Landers T."/>
            <person name="Leger J."/>
            <person name="Levine S."/>
            <person name="Lewis D."/>
            <person name="Lewis T."/>
            <person name="Lindblad-toh K."/>
            <person name="Liu X."/>
            <person name="Lokyitsang T."/>
            <person name="Lokyitsang Y."/>
            <person name="Lucien O."/>
            <person name="Lui A."/>
            <person name="Ma L.J."/>
            <person name="Mabbitt R."/>
            <person name="Macdonald J."/>
            <person name="Maclean C."/>
            <person name="Major J."/>
            <person name="Manning J."/>
            <person name="Marabella R."/>
            <person name="Maru K."/>
            <person name="Matthews C."/>
            <person name="Mauceli E."/>
            <person name="Mccarthy M."/>
            <person name="Mcdonough S."/>
            <person name="Mcghee T."/>
            <person name="Meldrim J."/>
            <person name="Meneus L."/>
            <person name="Mesirov J."/>
            <person name="Mihalev A."/>
            <person name="Mihova T."/>
            <person name="Mikkelsen T."/>
            <person name="Mlenga V."/>
            <person name="Moru K."/>
            <person name="Mozes J."/>
            <person name="Mulrain L."/>
            <person name="Munson G."/>
            <person name="Naylor J."/>
            <person name="Newes C."/>
            <person name="Nguyen C."/>
            <person name="Nguyen N."/>
            <person name="Nguyen T."/>
            <person name="Nicol R."/>
            <person name="Nielsen C."/>
            <person name="Nizzari M."/>
            <person name="Norbu C."/>
            <person name="Norbu N."/>
            <person name="O'donnell P."/>
            <person name="Okoawo O."/>
            <person name="O'leary S."/>
            <person name="Omotosho B."/>
            <person name="O'neill K."/>
            <person name="Osman S."/>
            <person name="Parker S."/>
            <person name="Perrin D."/>
            <person name="Phunkhang P."/>
            <person name="Piqani B."/>
            <person name="Purcell S."/>
            <person name="Rachupka T."/>
            <person name="Ramasamy U."/>
            <person name="Rameau R."/>
            <person name="Ray V."/>
            <person name="Raymond C."/>
            <person name="Retta R."/>
            <person name="Richardson S."/>
            <person name="Rise C."/>
            <person name="Rodriguez J."/>
            <person name="Rogers J."/>
            <person name="Rogov P."/>
            <person name="Rutman M."/>
            <person name="Schupbach R."/>
            <person name="Seaman C."/>
            <person name="Settipalli S."/>
            <person name="Sharpe T."/>
            <person name="Sheridan J."/>
            <person name="Sherpa N."/>
            <person name="Shi J."/>
            <person name="Smirnov S."/>
            <person name="Smith C."/>
            <person name="Sougnez C."/>
            <person name="Spencer B."/>
            <person name="Stalker J."/>
            <person name="Stange-thomann N."/>
            <person name="Stavropoulos S."/>
            <person name="Stetson K."/>
            <person name="Stone C."/>
            <person name="Stone S."/>
            <person name="Stubbs M."/>
            <person name="Talamas J."/>
            <person name="Tchuinga P."/>
            <person name="Tenzing P."/>
            <person name="Tesfaye S."/>
            <person name="Theodore J."/>
            <person name="Thoulutsang Y."/>
            <person name="Topham K."/>
            <person name="Towey S."/>
            <person name="Tsamla T."/>
            <person name="Tsomo N."/>
            <person name="Vallee D."/>
            <person name="Vassiliev H."/>
            <person name="Venkataraman V."/>
            <person name="Vinson J."/>
            <person name="Vo A."/>
            <person name="Wade C."/>
            <person name="Wang S."/>
            <person name="Wangchuk T."/>
            <person name="Wangdi T."/>
            <person name="Whittaker C."/>
            <person name="Wilkinson J."/>
            <person name="Wu Y."/>
            <person name="Wyman D."/>
            <person name="Yadav S."/>
            <person name="Yang S."/>
            <person name="Yang X."/>
            <person name="Yeager S."/>
            <person name="Yee E."/>
            <person name="Young G."/>
            <person name="Zainoun J."/>
            <person name="Zembeck L."/>
            <person name="Zimmer A."/>
            <person name="Zody M."/>
            <person name="Lander E."/>
        </authorList>
    </citation>
    <scope>NUCLEOTIDE SEQUENCE [LARGE SCALE GENOMIC DNA]</scope>
</reference>
<organism evidence="1 2">
    <name type="scientific">Ciona savignyi</name>
    <name type="common">Pacific transparent sea squirt</name>
    <dbReference type="NCBI Taxonomy" id="51511"/>
    <lineage>
        <taxon>Eukaryota</taxon>
        <taxon>Metazoa</taxon>
        <taxon>Chordata</taxon>
        <taxon>Tunicata</taxon>
        <taxon>Ascidiacea</taxon>
        <taxon>Phlebobranchia</taxon>
        <taxon>Cionidae</taxon>
        <taxon>Ciona</taxon>
    </lineage>
</organism>